<accession>A0ABX8B5E7</accession>
<dbReference type="InterPro" id="IPR020846">
    <property type="entry name" value="MFS_dom"/>
</dbReference>
<evidence type="ECO:0000256" key="5">
    <source>
        <dbReference type="ARBA" id="ARBA00023136"/>
    </source>
</evidence>
<dbReference type="InterPro" id="IPR044770">
    <property type="entry name" value="MFS_spinster-like"/>
</dbReference>
<sequence>MSTAALPLSSRQATTYAYFVLAMLTLLNLLNYIDRYIFSALVPYIKADTGYTDAQLGLIGSAFTWVYTLCSPLFGYLGDRYHRGRLIAVGIFVWSLATAGAGLARSLWQLLVARAAVGVGEANYATIAPSLLADYFPKARRGLAMSIFQATIPIGAAAGFVLGGYLGAPDTFGWRYALLIVGVPGLLAAFTMVFIREPQRGIMDEPPVQPGPPLPDAPSQPATVGWLEGYRRLLVNRGYLLTCLGYAAVTFALGALVFWAPEWMKADKGLSEKEANLVLGICAVVGGTLGSLIGGLLGDALNRRLRGVRGYFLVCAVSAGLASVPMFIALVATTPLVYQVCTFITLLLVYLGNGPANTLVVSLVAPNLRTTATGFLVVAIHVFGDGISLALVGWISTHLRELAQAGQSPPAFVVTLATLCGLSPAAQTLSVALLLMPVALVVAGLLYGLGTITPEATRDNPASPA</sequence>
<gene>
    <name evidence="8" type="ORF">J8C05_05070</name>
</gene>
<dbReference type="PANTHER" id="PTHR23505:SF79">
    <property type="entry name" value="PROTEIN SPINSTER"/>
    <property type="match status" value="1"/>
</dbReference>
<feature type="transmembrane region" description="Helical" evidence="6">
    <location>
        <begin position="275"/>
        <end position="298"/>
    </location>
</feature>
<keyword evidence="9" id="KW-1185">Reference proteome</keyword>
<evidence type="ECO:0000256" key="3">
    <source>
        <dbReference type="ARBA" id="ARBA00022692"/>
    </source>
</evidence>
<dbReference type="Proteomes" id="UP000677668">
    <property type="component" value="Chromosome 1"/>
</dbReference>
<evidence type="ECO:0000256" key="1">
    <source>
        <dbReference type="ARBA" id="ARBA00004141"/>
    </source>
</evidence>
<dbReference type="InterPro" id="IPR011701">
    <property type="entry name" value="MFS"/>
</dbReference>
<protein>
    <submittedName>
        <fullName evidence="8">MFS transporter</fullName>
    </submittedName>
</protein>
<evidence type="ECO:0000256" key="4">
    <source>
        <dbReference type="ARBA" id="ARBA00022989"/>
    </source>
</evidence>
<organism evidence="8 9">
    <name type="scientific">Chloracidobacterium sp. N</name>
    <dbReference type="NCBI Taxonomy" id="2821540"/>
    <lineage>
        <taxon>Bacteria</taxon>
        <taxon>Pseudomonadati</taxon>
        <taxon>Acidobacteriota</taxon>
        <taxon>Terriglobia</taxon>
        <taxon>Terriglobales</taxon>
        <taxon>Acidobacteriaceae</taxon>
        <taxon>Chloracidobacterium</taxon>
        <taxon>Chloracidobacterium aggregatum</taxon>
    </lineage>
</organism>
<feature type="transmembrane region" description="Helical" evidence="6">
    <location>
        <begin position="147"/>
        <end position="168"/>
    </location>
</feature>
<keyword evidence="3 6" id="KW-0812">Transmembrane</keyword>
<evidence type="ECO:0000313" key="9">
    <source>
        <dbReference type="Proteomes" id="UP000677668"/>
    </source>
</evidence>
<feature type="transmembrane region" description="Helical" evidence="6">
    <location>
        <begin position="336"/>
        <end position="353"/>
    </location>
</feature>
<dbReference type="EMBL" id="CP072642">
    <property type="protein sequence ID" value="QUV94811.1"/>
    <property type="molecule type" value="Genomic_DNA"/>
</dbReference>
<dbReference type="SUPFAM" id="SSF103473">
    <property type="entry name" value="MFS general substrate transporter"/>
    <property type="match status" value="1"/>
</dbReference>
<feature type="domain" description="Major facilitator superfamily (MFS) profile" evidence="7">
    <location>
        <begin position="20"/>
        <end position="456"/>
    </location>
</feature>
<keyword evidence="4 6" id="KW-1133">Transmembrane helix</keyword>
<dbReference type="PROSITE" id="PS50850">
    <property type="entry name" value="MFS"/>
    <property type="match status" value="1"/>
</dbReference>
<dbReference type="Pfam" id="PF07690">
    <property type="entry name" value="MFS_1"/>
    <property type="match status" value="1"/>
</dbReference>
<feature type="transmembrane region" description="Helical" evidence="6">
    <location>
        <begin position="429"/>
        <end position="449"/>
    </location>
</feature>
<keyword evidence="5 6" id="KW-0472">Membrane</keyword>
<keyword evidence="2" id="KW-0813">Transport</keyword>
<dbReference type="Gene3D" id="1.20.1250.20">
    <property type="entry name" value="MFS general substrate transporter like domains"/>
    <property type="match status" value="1"/>
</dbReference>
<feature type="transmembrane region" description="Helical" evidence="6">
    <location>
        <begin position="54"/>
        <end position="74"/>
    </location>
</feature>
<evidence type="ECO:0000259" key="7">
    <source>
        <dbReference type="PROSITE" id="PS50850"/>
    </source>
</evidence>
<evidence type="ECO:0000256" key="2">
    <source>
        <dbReference type="ARBA" id="ARBA00022448"/>
    </source>
</evidence>
<dbReference type="CDD" id="cd17328">
    <property type="entry name" value="MFS_spinster_like"/>
    <property type="match status" value="1"/>
</dbReference>
<dbReference type="RefSeq" id="WP_211423078.1">
    <property type="nucleotide sequence ID" value="NZ_CP072642.1"/>
</dbReference>
<evidence type="ECO:0000313" key="8">
    <source>
        <dbReference type="EMBL" id="QUV94811.1"/>
    </source>
</evidence>
<name>A0ABX8B5E7_9BACT</name>
<feature type="transmembrane region" description="Helical" evidence="6">
    <location>
        <begin position="16"/>
        <end position="33"/>
    </location>
</feature>
<dbReference type="InterPro" id="IPR036259">
    <property type="entry name" value="MFS_trans_sf"/>
</dbReference>
<evidence type="ECO:0000256" key="6">
    <source>
        <dbReference type="SAM" id="Phobius"/>
    </source>
</evidence>
<feature type="transmembrane region" description="Helical" evidence="6">
    <location>
        <begin position="86"/>
        <end position="104"/>
    </location>
</feature>
<proteinExistence type="predicted"/>
<feature type="transmembrane region" description="Helical" evidence="6">
    <location>
        <begin position="174"/>
        <end position="195"/>
    </location>
</feature>
<feature type="transmembrane region" description="Helical" evidence="6">
    <location>
        <begin position="374"/>
        <end position="395"/>
    </location>
</feature>
<comment type="subcellular location">
    <subcellularLocation>
        <location evidence="1">Membrane</location>
        <topology evidence="1">Multi-pass membrane protein</topology>
    </subcellularLocation>
</comment>
<feature type="transmembrane region" description="Helical" evidence="6">
    <location>
        <begin position="239"/>
        <end position="260"/>
    </location>
</feature>
<dbReference type="PANTHER" id="PTHR23505">
    <property type="entry name" value="SPINSTER"/>
    <property type="match status" value="1"/>
</dbReference>
<feature type="transmembrane region" description="Helical" evidence="6">
    <location>
        <begin position="310"/>
        <end position="330"/>
    </location>
</feature>
<reference evidence="8 9" key="1">
    <citation type="submission" date="2021-03" db="EMBL/GenBank/DDBJ databases">
        <title>Genomic and phenotypic characterization of Chloracidobacterium isolates provides evidence for multiple species.</title>
        <authorList>
            <person name="Saini M.K."/>
            <person name="Costas A.M.G."/>
            <person name="Tank M."/>
            <person name="Bryant D.A."/>
        </authorList>
    </citation>
    <scope>NUCLEOTIDE SEQUENCE [LARGE SCALE GENOMIC DNA]</scope>
    <source>
        <strain evidence="8 9">N</strain>
    </source>
</reference>